<dbReference type="PANTHER" id="PTHR48099:SF1">
    <property type="entry name" value="C-1-TETRAHYDROFOLATE SYNTHASE, CYTOPLASMIC"/>
    <property type="match status" value="1"/>
</dbReference>
<dbReference type="InterPro" id="IPR046346">
    <property type="entry name" value="Aminoacid_DH-like_N_sf"/>
</dbReference>
<sequence length="143" mass="15727">MNGAEVERVHLCFFEVEALQSRVLSRIKSINEDPALHGLIVQLPLDSDHKIDTEKVTNAVSPAKDVDGLTSINAGKLARGDLGDCFIPCTPKGCLDLIRQTACSTIAPEDESELDKRKNNVLIEVETTLGRRRPENHLVLVDN</sequence>
<dbReference type="EMBL" id="CAUEEQ010008143">
    <property type="protein sequence ID" value="CAJ0931906.1"/>
    <property type="molecule type" value="Genomic_DNA"/>
</dbReference>
<comment type="caution">
    <text evidence="2">The sequence shown here is derived from an EMBL/GenBank/DDBJ whole genome shotgun (WGS) entry which is preliminary data.</text>
</comment>
<dbReference type="SUPFAM" id="SSF53223">
    <property type="entry name" value="Aminoacid dehydrogenase-like, N-terminal domain"/>
    <property type="match status" value="1"/>
</dbReference>
<proteinExistence type="predicted"/>
<dbReference type="Pfam" id="PF00763">
    <property type="entry name" value="THF_DHG_CYH"/>
    <property type="match status" value="1"/>
</dbReference>
<dbReference type="InterPro" id="IPR020630">
    <property type="entry name" value="THF_DH/CycHdrlase_cat_dom"/>
</dbReference>
<evidence type="ECO:0000313" key="2">
    <source>
        <dbReference type="EMBL" id="CAJ0931906.1"/>
    </source>
</evidence>
<keyword evidence="3" id="KW-1185">Reference proteome</keyword>
<organism evidence="2 3">
    <name type="scientific">Ranitomeya imitator</name>
    <name type="common">mimic poison frog</name>
    <dbReference type="NCBI Taxonomy" id="111125"/>
    <lineage>
        <taxon>Eukaryota</taxon>
        <taxon>Metazoa</taxon>
        <taxon>Chordata</taxon>
        <taxon>Craniata</taxon>
        <taxon>Vertebrata</taxon>
        <taxon>Euteleostomi</taxon>
        <taxon>Amphibia</taxon>
        <taxon>Batrachia</taxon>
        <taxon>Anura</taxon>
        <taxon>Neobatrachia</taxon>
        <taxon>Hyloidea</taxon>
        <taxon>Dendrobatidae</taxon>
        <taxon>Dendrobatinae</taxon>
        <taxon>Ranitomeya</taxon>
    </lineage>
</organism>
<dbReference type="Gene3D" id="3.40.50.10860">
    <property type="entry name" value="Leucine Dehydrogenase, chain A, domain 1"/>
    <property type="match status" value="1"/>
</dbReference>
<dbReference type="PANTHER" id="PTHR48099">
    <property type="entry name" value="C-1-TETRAHYDROFOLATE SYNTHASE, CYTOPLASMIC-RELATED"/>
    <property type="match status" value="1"/>
</dbReference>
<evidence type="ECO:0000259" key="1">
    <source>
        <dbReference type="Pfam" id="PF00763"/>
    </source>
</evidence>
<gene>
    <name evidence="2" type="ORF">RIMI_LOCUS4911307</name>
</gene>
<name>A0ABN9L6E1_9NEOB</name>
<dbReference type="PRINTS" id="PR00085">
    <property type="entry name" value="THFDHDRGNASE"/>
</dbReference>
<reference evidence="2" key="1">
    <citation type="submission" date="2023-07" db="EMBL/GenBank/DDBJ databases">
        <authorList>
            <person name="Stuckert A."/>
        </authorList>
    </citation>
    <scope>NUCLEOTIDE SEQUENCE</scope>
</reference>
<feature type="domain" description="Tetrahydrofolate dehydrogenase/cyclohydrolase catalytic" evidence="1">
    <location>
        <begin position="15"/>
        <end position="67"/>
    </location>
</feature>
<accession>A0ABN9L6E1</accession>
<protein>
    <recommendedName>
        <fullName evidence="1">Tetrahydrofolate dehydrogenase/cyclohydrolase catalytic domain-containing protein</fullName>
    </recommendedName>
</protein>
<dbReference type="InterPro" id="IPR000672">
    <property type="entry name" value="THF_DH/CycHdrlase"/>
</dbReference>
<evidence type="ECO:0000313" key="3">
    <source>
        <dbReference type="Proteomes" id="UP001176940"/>
    </source>
</evidence>
<dbReference type="Proteomes" id="UP001176940">
    <property type="component" value="Unassembled WGS sequence"/>
</dbReference>